<accession>A0A061FIX9</accession>
<dbReference type="AlphaFoldDB" id="A0A061FIX9"/>
<name>A0A061FIX9_THECC</name>
<protein>
    <recommendedName>
        <fullName evidence="5">NAC domain-containing protein</fullName>
    </recommendedName>
</protein>
<dbReference type="SUPFAM" id="SSF101941">
    <property type="entry name" value="NAC domain"/>
    <property type="match status" value="1"/>
</dbReference>
<sequence>MATDQLQLDHSFHQSTMTELLPSPTHDHLIHYLYFDHSTSTWVPPGYRFAPTDDQLILHYLSNKIKGEPLPSEAVTDCEIYGDQDKEPWRIFGMTSSRKFYVFTKLKNKGKGKRIERTAGRGTWKGQRTDPVKDSDGNQIGFKKLFVFEVKGGGANNVNGHWLMHEYSLLTQSDYVLCAIRNKNAAEPTAEEVGLDHVEGMEAMIEELEQCIGQDQTLMSEQVQATNTCINNQHTRRGLETEEDETQPKRMRFSNSVQGKQTCFTGAATPVSTLALDKASGDQEGMTAEKLEQEWVLKGFEDQNLDELLEATNAQECQQQEEMMRFSENYVTGDMYMQHSFTAAAEPALGFDSEFSYYNPQPYTLLDHCPPSLPDGSMGNSSA</sequence>
<dbReference type="Gene3D" id="2.170.150.80">
    <property type="entry name" value="NAC domain"/>
    <property type="match status" value="1"/>
</dbReference>
<keyword evidence="3" id="KW-0804">Transcription</keyword>
<dbReference type="GO" id="GO:0006355">
    <property type="term" value="P:regulation of DNA-templated transcription"/>
    <property type="evidence" value="ECO:0007669"/>
    <property type="project" value="InterPro"/>
</dbReference>
<dbReference type="Proteomes" id="UP000026915">
    <property type="component" value="Chromosome 8"/>
</dbReference>
<evidence type="ECO:0000313" key="6">
    <source>
        <dbReference type="EMBL" id="EOY17036.1"/>
    </source>
</evidence>
<dbReference type="STRING" id="3641.A0A061FIX9"/>
<dbReference type="Gramene" id="EOY17036">
    <property type="protein sequence ID" value="EOY17036"/>
    <property type="gene ID" value="TCM_036197"/>
</dbReference>
<evidence type="ECO:0000259" key="5">
    <source>
        <dbReference type="PROSITE" id="PS51005"/>
    </source>
</evidence>
<evidence type="ECO:0000313" key="7">
    <source>
        <dbReference type="Proteomes" id="UP000026915"/>
    </source>
</evidence>
<dbReference type="Pfam" id="PF02365">
    <property type="entry name" value="NAM"/>
    <property type="match status" value="1"/>
</dbReference>
<evidence type="ECO:0000256" key="1">
    <source>
        <dbReference type="ARBA" id="ARBA00023015"/>
    </source>
</evidence>
<evidence type="ECO:0000256" key="4">
    <source>
        <dbReference type="ARBA" id="ARBA00023242"/>
    </source>
</evidence>
<dbReference type="InterPro" id="IPR003441">
    <property type="entry name" value="NAC-dom"/>
</dbReference>
<dbReference type="GO" id="GO:0003677">
    <property type="term" value="F:DNA binding"/>
    <property type="evidence" value="ECO:0007669"/>
    <property type="project" value="UniProtKB-KW"/>
</dbReference>
<dbReference type="OMA" id="TAWIMNE"/>
<dbReference type="PROSITE" id="PS51005">
    <property type="entry name" value="NAC"/>
    <property type="match status" value="1"/>
</dbReference>
<dbReference type="EMBL" id="CM001886">
    <property type="protein sequence ID" value="EOY17036.1"/>
    <property type="molecule type" value="Genomic_DNA"/>
</dbReference>
<dbReference type="eggNOG" id="ENOG502S3PH">
    <property type="taxonomic scope" value="Eukaryota"/>
</dbReference>
<dbReference type="InParanoid" id="A0A061FIX9"/>
<feature type="domain" description="NAC" evidence="5">
    <location>
        <begin position="43"/>
        <end position="183"/>
    </location>
</feature>
<evidence type="ECO:0000256" key="2">
    <source>
        <dbReference type="ARBA" id="ARBA00023125"/>
    </source>
</evidence>
<gene>
    <name evidence="6" type="ORF">TCM_036197</name>
</gene>
<dbReference type="PANTHER" id="PTHR31719:SF164">
    <property type="entry name" value="NAC DOMAIN-CONTAINING PROTEIN"/>
    <property type="match status" value="1"/>
</dbReference>
<proteinExistence type="predicted"/>
<keyword evidence="2" id="KW-0238">DNA-binding</keyword>
<keyword evidence="1" id="KW-0805">Transcription regulation</keyword>
<keyword evidence="7" id="KW-1185">Reference proteome</keyword>
<evidence type="ECO:0000256" key="3">
    <source>
        <dbReference type="ARBA" id="ARBA00023163"/>
    </source>
</evidence>
<dbReference type="HOGENOM" id="CLU_067223_0_0_1"/>
<organism evidence="6 7">
    <name type="scientific">Theobroma cacao</name>
    <name type="common">Cacao</name>
    <name type="synonym">Cocoa</name>
    <dbReference type="NCBI Taxonomy" id="3641"/>
    <lineage>
        <taxon>Eukaryota</taxon>
        <taxon>Viridiplantae</taxon>
        <taxon>Streptophyta</taxon>
        <taxon>Embryophyta</taxon>
        <taxon>Tracheophyta</taxon>
        <taxon>Spermatophyta</taxon>
        <taxon>Magnoliopsida</taxon>
        <taxon>eudicotyledons</taxon>
        <taxon>Gunneridae</taxon>
        <taxon>Pentapetalae</taxon>
        <taxon>rosids</taxon>
        <taxon>malvids</taxon>
        <taxon>Malvales</taxon>
        <taxon>Malvaceae</taxon>
        <taxon>Byttnerioideae</taxon>
        <taxon>Theobroma</taxon>
    </lineage>
</organism>
<dbReference type="InterPro" id="IPR036093">
    <property type="entry name" value="NAC_dom_sf"/>
</dbReference>
<dbReference type="PANTHER" id="PTHR31719">
    <property type="entry name" value="NAC TRANSCRIPTION FACTOR 56"/>
    <property type="match status" value="1"/>
</dbReference>
<reference evidence="6 7" key="1">
    <citation type="journal article" date="2013" name="Genome Biol.">
        <title>The genome sequence of the most widely cultivated cacao type and its use to identify candidate genes regulating pod color.</title>
        <authorList>
            <person name="Motamayor J.C."/>
            <person name="Mockaitis K."/>
            <person name="Schmutz J."/>
            <person name="Haiminen N."/>
            <person name="Iii D.L."/>
            <person name="Cornejo O."/>
            <person name="Findley S.D."/>
            <person name="Zheng P."/>
            <person name="Utro F."/>
            <person name="Royaert S."/>
            <person name="Saski C."/>
            <person name="Jenkins J."/>
            <person name="Podicheti R."/>
            <person name="Zhao M."/>
            <person name="Scheffler B.E."/>
            <person name="Stack J.C."/>
            <person name="Feltus F.A."/>
            <person name="Mustiga G.M."/>
            <person name="Amores F."/>
            <person name="Phillips W."/>
            <person name="Marelli J.P."/>
            <person name="May G.D."/>
            <person name="Shapiro H."/>
            <person name="Ma J."/>
            <person name="Bustamante C.D."/>
            <person name="Schnell R.J."/>
            <person name="Main D."/>
            <person name="Gilbert D."/>
            <person name="Parida L."/>
            <person name="Kuhn D.N."/>
        </authorList>
    </citation>
    <scope>NUCLEOTIDE SEQUENCE [LARGE SCALE GENOMIC DNA]</scope>
    <source>
        <strain evidence="7">cv. Matina 1-6</strain>
    </source>
</reference>
<keyword evidence="4" id="KW-0539">Nucleus</keyword>